<proteinExistence type="predicted"/>
<evidence type="ECO:0000313" key="4">
    <source>
        <dbReference type="Proteomes" id="UP000006727"/>
    </source>
</evidence>
<name>A0A2K1IFB6_PHYPA</name>
<organism evidence="2">
    <name type="scientific">Physcomitrium patens</name>
    <name type="common">Spreading-leaved earth moss</name>
    <name type="synonym">Physcomitrella patens</name>
    <dbReference type="NCBI Taxonomy" id="3218"/>
    <lineage>
        <taxon>Eukaryota</taxon>
        <taxon>Viridiplantae</taxon>
        <taxon>Streptophyta</taxon>
        <taxon>Embryophyta</taxon>
        <taxon>Bryophyta</taxon>
        <taxon>Bryophytina</taxon>
        <taxon>Bryopsida</taxon>
        <taxon>Funariidae</taxon>
        <taxon>Funariales</taxon>
        <taxon>Funariaceae</taxon>
        <taxon>Physcomitrium</taxon>
    </lineage>
</organism>
<keyword evidence="4" id="KW-1185">Reference proteome</keyword>
<dbReference type="Proteomes" id="UP000006727">
    <property type="component" value="Chromosome 24"/>
</dbReference>
<protein>
    <submittedName>
        <fullName evidence="2 3">Uncharacterized protein</fullName>
    </submittedName>
</protein>
<reference evidence="3" key="3">
    <citation type="submission" date="2020-12" db="UniProtKB">
        <authorList>
            <consortium name="EnsemblPlants"/>
        </authorList>
    </citation>
    <scope>IDENTIFICATION</scope>
</reference>
<dbReference type="Gramene" id="Pp3c24_3020V3.1">
    <property type="protein sequence ID" value="PAC:32908802.CDS.1"/>
    <property type="gene ID" value="Pp3c24_3020"/>
</dbReference>
<accession>A0A2K1IFB6</accession>
<reference evidence="2 4" key="2">
    <citation type="journal article" date="2018" name="Plant J.">
        <title>The Physcomitrella patens chromosome-scale assembly reveals moss genome structure and evolution.</title>
        <authorList>
            <person name="Lang D."/>
            <person name="Ullrich K.K."/>
            <person name="Murat F."/>
            <person name="Fuchs J."/>
            <person name="Jenkins J."/>
            <person name="Haas F.B."/>
            <person name="Piednoel M."/>
            <person name="Gundlach H."/>
            <person name="Van Bel M."/>
            <person name="Meyberg R."/>
            <person name="Vives C."/>
            <person name="Morata J."/>
            <person name="Symeonidi A."/>
            <person name="Hiss M."/>
            <person name="Muchero W."/>
            <person name="Kamisugi Y."/>
            <person name="Saleh O."/>
            <person name="Blanc G."/>
            <person name="Decker E.L."/>
            <person name="van Gessel N."/>
            <person name="Grimwood J."/>
            <person name="Hayes R.D."/>
            <person name="Graham S.W."/>
            <person name="Gunter L.E."/>
            <person name="McDaniel S.F."/>
            <person name="Hoernstein S.N.W."/>
            <person name="Larsson A."/>
            <person name="Li F.W."/>
            <person name="Perroud P.F."/>
            <person name="Phillips J."/>
            <person name="Ranjan P."/>
            <person name="Rokshar D.S."/>
            <person name="Rothfels C.J."/>
            <person name="Schneider L."/>
            <person name="Shu S."/>
            <person name="Stevenson D.W."/>
            <person name="Thummler F."/>
            <person name="Tillich M."/>
            <person name="Villarreal Aguilar J.C."/>
            <person name="Widiez T."/>
            <person name="Wong G.K."/>
            <person name="Wymore A."/>
            <person name="Zhang Y."/>
            <person name="Zimmer A.D."/>
            <person name="Quatrano R.S."/>
            <person name="Mayer K.F.X."/>
            <person name="Goodstein D."/>
            <person name="Casacuberta J.M."/>
            <person name="Vandepoele K."/>
            <person name="Reski R."/>
            <person name="Cuming A.C."/>
            <person name="Tuskan G.A."/>
            <person name="Maumus F."/>
            <person name="Salse J."/>
            <person name="Schmutz J."/>
            <person name="Rensing S.A."/>
        </authorList>
    </citation>
    <scope>NUCLEOTIDE SEQUENCE [LARGE SCALE GENOMIC DNA]</scope>
    <source>
        <strain evidence="3 4">cv. Gransden 2004</strain>
    </source>
</reference>
<dbReference type="EMBL" id="ABEU02000024">
    <property type="protein sequence ID" value="PNR27965.1"/>
    <property type="molecule type" value="Genomic_DNA"/>
</dbReference>
<feature type="region of interest" description="Disordered" evidence="1">
    <location>
        <begin position="48"/>
        <end position="68"/>
    </location>
</feature>
<evidence type="ECO:0000313" key="3">
    <source>
        <dbReference type="EnsemblPlants" id="PAC:32908802.CDS.1"/>
    </source>
</evidence>
<gene>
    <name evidence="2" type="ORF">PHYPA_028557</name>
</gene>
<dbReference type="AlphaFoldDB" id="A0A2K1IFB6"/>
<evidence type="ECO:0000313" key="2">
    <source>
        <dbReference type="EMBL" id="PNR27965.1"/>
    </source>
</evidence>
<reference evidence="2 4" key="1">
    <citation type="journal article" date="2008" name="Science">
        <title>The Physcomitrella genome reveals evolutionary insights into the conquest of land by plants.</title>
        <authorList>
            <person name="Rensing S."/>
            <person name="Lang D."/>
            <person name="Zimmer A."/>
            <person name="Terry A."/>
            <person name="Salamov A."/>
            <person name="Shapiro H."/>
            <person name="Nishiyama T."/>
            <person name="Perroud P.-F."/>
            <person name="Lindquist E."/>
            <person name="Kamisugi Y."/>
            <person name="Tanahashi T."/>
            <person name="Sakakibara K."/>
            <person name="Fujita T."/>
            <person name="Oishi K."/>
            <person name="Shin-I T."/>
            <person name="Kuroki Y."/>
            <person name="Toyoda A."/>
            <person name="Suzuki Y."/>
            <person name="Hashimoto A."/>
            <person name="Yamaguchi K."/>
            <person name="Sugano A."/>
            <person name="Kohara Y."/>
            <person name="Fujiyama A."/>
            <person name="Anterola A."/>
            <person name="Aoki S."/>
            <person name="Ashton N."/>
            <person name="Barbazuk W.B."/>
            <person name="Barker E."/>
            <person name="Bennetzen J."/>
            <person name="Bezanilla M."/>
            <person name="Blankenship R."/>
            <person name="Cho S.H."/>
            <person name="Dutcher S."/>
            <person name="Estelle M."/>
            <person name="Fawcett J.A."/>
            <person name="Gundlach H."/>
            <person name="Hanada K."/>
            <person name="Heyl A."/>
            <person name="Hicks K.A."/>
            <person name="Hugh J."/>
            <person name="Lohr M."/>
            <person name="Mayer K."/>
            <person name="Melkozernov A."/>
            <person name="Murata T."/>
            <person name="Nelson D."/>
            <person name="Pils B."/>
            <person name="Prigge M."/>
            <person name="Reiss B."/>
            <person name="Renner T."/>
            <person name="Rombauts S."/>
            <person name="Rushton P."/>
            <person name="Sanderfoot A."/>
            <person name="Schween G."/>
            <person name="Shiu S.-H."/>
            <person name="Stueber K."/>
            <person name="Theodoulou F.L."/>
            <person name="Tu H."/>
            <person name="Van de Peer Y."/>
            <person name="Verrier P.J."/>
            <person name="Waters E."/>
            <person name="Wood A."/>
            <person name="Yang L."/>
            <person name="Cove D."/>
            <person name="Cuming A."/>
            <person name="Hasebe M."/>
            <person name="Lucas S."/>
            <person name="Mishler D.B."/>
            <person name="Reski R."/>
            <person name="Grigoriev I."/>
            <person name="Quatrano R.S."/>
            <person name="Boore J.L."/>
        </authorList>
    </citation>
    <scope>NUCLEOTIDE SEQUENCE [LARGE SCALE GENOMIC DNA]</scope>
    <source>
        <strain evidence="3 4">cv. Gransden 2004</strain>
    </source>
</reference>
<dbReference type="PaxDb" id="3218-PP1S18_182V6.1"/>
<dbReference type="EnsemblPlants" id="Pp3c24_3020V3.1">
    <property type="protein sequence ID" value="PAC:32908802.CDS.1"/>
    <property type="gene ID" value="Pp3c24_3020"/>
</dbReference>
<evidence type="ECO:0000256" key="1">
    <source>
        <dbReference type="SAM" id="MobiDB-lite"/>
    </source>
</evidence>
<dbReference type="InParanoid" id="A0A2K1IFB6"/>
<sequence length="84" mass="9802">MEKSIESMKRARQLRSLKWKMEPEEREYFDKKTSPRCKRDGTQLWVSSKKDDVVGGDEMPAPSSETTCFLPQFRNGSWRLTNGS</sequence>